<dbReference type="GO" id="GO:0016020">
    <property type="term" value="C:membrane"/>
    <property type="evidence" value="ECO:0007669"/>
    <property type="project" value="InterPro"/>
</dbReference>
<dbReference type="Proteomes" id="UP000236721">
    <property type="component" value="Unassembled WGS sequence"/>
</dbReference>
<accession>A0A1H5WAE8</accession>
<gene>
    <name evidence="3" type="ORF">SAMN04488244_105192</name>
</gene>
<evidence type="ECO:0000313" key="3">
    <source>
        <dbReference type="EMBL" id="SEF96415.1"/>
    </source>
</evidence>
<dbReference type="AlphaFoldDB" id="A0A1H5WAE8"/>
<evidence type="ECO:0000256" key="2">
    <source>
        <dbReference type="RuleBase" id="RU363072"/>
    </source>
</evidence>
<dbReference type="GO" id="GO:0008643">
    <property type="term" value="P:carbohydrate transport"/>
    <property type="evidence" value="ECO:0007669"/>
    <property type="project" value="InterPro"/>
</dbReference>
<evidence type="ECO:0000313" key="4">
    <source>
        <dbReference type="Proteomes" id="UP000236721"/>
    </source>
</evidence>
<sequence>MRKQWSNLVLAVGVSSALVFPVVTAATDFGSPDSVDNTLKGKPSPKLTWRELLEKERNLTFGIDYQALGLNATNPVEGGVDNAASGIVRFYGSWNLVGLKSGNTGGLVWKVEHRHKYTDLSPKEFAFIGNVTPTLPDGIGYVGMIGPAYSDQGARLTNLYWKQKLNQGRTSIMAGYLDTTDYVDTYALASPWTGFTNLAFSTGAGAIGLPDDGILGVAVGHMLTDNFYIIGGAADANGDSSEPFGSFFEGSKLFTSIEFGWTASQEQIYTDNIHITAWNIDGGTRHNLSTITLPDGSTTYSNEEGSGFNFSASYFATPQLMPFLRGGFSKGDVALYDSSISAGLGYFGLGNQTSNLGFAVNWSKINDAFGSDLDDQFTSELFFNWAINDYIQLTPDIQYIKNPAFSDKSSTWVMGLRFRVAI</sequence>
<dbReference type="InterPro" id="IPR038673">
    <property type="entry name" value="OprB_sf"/>
</dbReference>
<name>A0A1H5WAE8_9VIBR</name>
<evidence type="ECO:0000256" key="1">
    <source>
        <dbReference type="ARBA" id="ARBA00008769"/>
    </source>
</evidence>
<organism evidence="3 4">
    <name type="scientific">Vibrio hangzhouensis</name>
    <dbReference type="NCBI Taxonomy" id="462991"/>
    <lineage>
        <taxon>Bacteria</taxon>
        <taxon>Pseudomonadati</taxon>
        <taxon>Pseudomonadota</taxon>
        <taxon>Gammaproteobacteria</taxon>
        <taxon>Vibrionales</taxon>
        <taxon>Vibrionaceae</taxon>
        <taxon>Vibrio</taxon>
    </lineage>
</organism>
<keyword evidence="2" id="KW-0732">Signal</keyword>
<dbReference type="InterPro" id="IPR052932">
    <property type="entry name" value="OprB_Porin"/>
</dbReference>
<feature type="chain" id="PRO_5009029554" evidence="2">
    <location>
        <begin position="26"/>
        <end position="422"/>
    </location>
</feature>
<keyword evidence="4" id="KW-1185">Reference proteome</keyword>
<dbReference type="PANTHER" id="PTHR37944">
    <property type="entry name" value="PORIN B"/>
    <property type="match status" value="1"/>
</dbReference>
<reference evidence="4" key="1">
    <citation type="submission" date="2016-10" db="EMBL/GenBank/DDBJ databases">
        <authorList>
            <person name="Varghese N."/>
            <person name="Submissions S."/>
        </authorList>
    </citation>
    <scope>NUCLEOTIDE SEQUENCE [LARGE SCALE GENOMIC DNA]</scope>
    <source>
        <strain evidence="4">CGMCC 1.7062</strain>
    </source>
</reference>
<dbReference type="InterPro" id="IPR007049">
    <property type="entry name" value="Carb-sel_porin_OprB"/>
</dbReference>
<proteinExistence type="inferred from homology"/>
<dbReference type="Gene3D" id="2.40.160.180">
    <property type="entry name" value="Carbohydrate-selective porin OprB"/>
    <property type="match status" value="1"/>
</dbReference>
<feature type="signal peptide" evidence="2">
    <location>
        <begin position="1"/>
        <end position="25"/>
    </location>
</feature>
<dbReference type="GO" id="GO:0015288">
    <property type="term" value="F:porin activity"/>
    <property type="evidence" value="ECO:0007669"/>
    <property type="project" value="InterPro"/>
</dbReference>
<dbReference type="EMBL" id="FNVG01000005">
    <property type="protein sequence ID" value="SEF96415.1"/>
    <property type="molecule type" value="Genomic_DNA"/>
</dbReference>
<protein>
    <submittedName>
        <fullName evidence="3">Porin</fullName>
    </submittedName>
</protein>
<comment type="similarity">
    <text evidence="1 2">Belongs to the OprB family.</text>
</comment>
<dbReference type="PANTHER" id="PTHR37944:SF1">
    <property type="entry name" value="PORIN B"/>
    <property type="match status" value="1"/>
</dbReference>
<dbReference type="Pfam" id="PF04966">
    <property type="entry name" value="OprB"/>
    <property type="match status" value="1"/>
</dbReference>